<feature type="transmembrane region" description="Helical" evidence="1">
    <location>
        <begin position="95"/>
        <end position="112"/>
    </location>
</feature>
<name>A0A4Q0VIX5_9LACO</name>
<sequence length="229" mass="24580">MSSKSQWRPLTLTILTLGATLVMGMVDAETFLNHGAVFVSAQTGGTLVVLMVKFVLHGWSAAWVNVPVFIGYFLGCFGAQGLSERLGRGDSRRQLRALMAIDVVVYFGLAGLQKMLPTLWLIFALGVVAGYELTVFREVGGIAINNGIMTGNTKNLATATYRSWVDHDHTALQHQGRLLLVLAIFLVGCGSGALLAQVADFTVLWVASGVKTALLAWLFLPRAQAVSGN</sequence>
<reference evidence="2 3" key="1">
    <citation type="submission" date="2018-08" db="EMBL/GenBank/DDBJ databases">
        <title>Lactobacillus suantsai sp. nov., isolated from traditional fermented suan-tsai in Taiwan.</title>
        <authorList>
            <person name="Huang C.-H."/>
        </authorList>
    </citation>
    <scope>NUCLEOTIDE SEQUENCE [LARGE SCALE GENOMIC DNA]</scope>
    <source>
        <strain evidence="2 3">BCRC 12945</strain>
    </source>
</reference>
<keyword evidence="3" id="KW-1185">Reference proteome</keyword>
<comment type="caution">
    <text evidence="2">The sequence shown here is derived from an EMBL/GenBank/DDBJ whole genome shotgun (WGS) entry which is preliminary data.</text>
</comment>
<keyword evidence="1" id="KW-0472">Membrane</keyword>
<feature type="transmembrane region" description="Helical" evidence="1">
    <location>
        <begin position="178"/>
        <end position="196"/>
    </location>
</feature>
<feature type="transmembrane region" description="Helical" evidence="1">
    <location>
        <begin position="202"/>
        <end position="220"/>
    </location>
</feature>
<feature type="transmembrane region" description="Helical" evidence="1">
    <location>
        <begin position="118"/>
        <end position="136"/>
    </location>
</feature>
<dbReference type="PANTHER" id="PTHR37314:SF4">
    <property type="entry name" value="UPF0700 TRANSMEMBRANE PROTEIN YOAK"/>
    <property type="match status" value="1"/>
</dbReference>
<dbReference type="OrthoDB" id="7057004at2"/>
<keyword evidence="1" id="KW-1133">Transmembrane helix</keyword>
<evidence type="ECO:0000313" key="3">
    <source>
        <dbReference type="Proteomes" id="UP000290602"/>
    </source>
</evidence>
<dbReference type="EMBL" id="QXIL01000020">
    <property type="protein sequence ID" value="RXI77540.1"/>
    <property type="molecule type" value="Genomic_DNA"/>
</dbReference>
<evidence type="ECO:0000256" key="1">
    <source>
        <dbReference type="SAM" id="Phobius"/>
    </source>
</evidence>
<dbReference type="PANTHER" id="PTHR37314">
    <property type="entry name" value="SLR0142 PROTEIN"/>
    <property type="match status" value="1"/>
</dbReference>
<dbReference type="Proteomes" id="UP000290602">
    <property type="component" value="Unassembled WGS sequence"/>
</dbReference>
<keyword evidence="1" id="KW-0812">Transmembrane</keyword>
<proteinExistence type="predicted"/>
<protein>
    <submittedName>
        <fullName evidence="2">DUF1275 domain-containing protein</fullName>
    </submittedName>
</protein>
<dbReference type="AlphaFoldDB" id="A0A4Q0VIX5"/>
<gene>
    <name evidence="2" type="ORF">DXH47_08905</name>
</gene>
<dbReference type="InterPro" id="IPR010699">
    <property type="entry name" value="DUF1275"/>
</dbReference>
<accession>A0A4Q0VIX5</accession>
<feature type="transmembrane region" description="Helical" evidence="1">
    <location>
        <begin position="52"/>
        <end position="74"/>
    </location>
</feature>
<dbReference type="RefSeq" id="WP_129032982.1">
    <property type="nucleotide sequence ID" value="NZ_QXIL01000020.1"/>
</dbReference>
<organism evidence="2 3">
    <name type="scientific">Levilactobacillus suantsaii</name>
    <dbReference type="NCBI Taxonomy" id="2292255"/>
    <lineage>
        <taxon>Bacteria</taxon>
        <taxon>Bacillati</taxon>
        <taxon>Bacillota</taxon>
        <taxon>Bacilli</taxon>
        <taxon>Lactobacillales</taxon>
        <taxon>Lactobacillaceae</taxon>
        <taxon>Levilactobacillus</taxon>
    </lineage>
</organism>
<evidence type="ECO:0000313" key="2">
    <source>
        <dbReference type="EMBL" id="RXI77540.1"/>
    </source>
</evidence>
<dbReference type="Pfam" id="PF06912">
    <property type="entry name" value="DUF1275"/>
    <property type="match status" value="1"/>
</dbReference>